<dbReference type="RefSeq" id="WP_278016422.1">
    <property type="nucleotide sequence ID" value="NZ_CP121106.1"/>
</dbReference>
<keyword evidence="2" id="KW-0186">Copper</keyword>
<accession>A0ABY8FRV0</accession>
<keyword evidence="5" id="KW-1185">Reference proteome</keyword>
<feature type="domain" description="Blue (type 1) copper" evidence="3">
    <location>
        <begin position="56"/>
        <end position="153"/>
    </location>
</feature>
<evidence type="ECO:0000259" key="3">
    <source>
        <dbReference type="Pfam" id="PF00127"/>
    </source>
</evidence>
<organism evidence="4 5">
    <name type="scientific">Altererythrobacter arenosus</name>
    <dbReference type="NCBI Taxonomy" id="3032592"/>
    <lineage>
        <taxon>Bacteria</taxon>
        <taxon>Pseudomonadati</taxon>
        <taxon>Pseudomonadota</taxon>
        <taxon>Alphaproteobacteria</taxon>
        <taxon>Sphingomonadales</taxon>
        <taxon>Erythrobacteraceae</taxon>
        <taxon>Altererythrobacter</taxon>
    </lineage>
</organism>
<evidence type="ECO:0000256" key="1">
    <source>
        <dbReference type="ARBA" id="ARBA00022723"/>
    </source>
</evidence>
<sequence>MKASVFSRKSGGRVGASLATPTLLIATLAVLAVGAVFASADSASAKGNEGSRTHVVEIRQFKFFPATLEVKTGDTITWKNLDAAPHTATARGKPGSVAAWKNLAAAPLAAIGQAWDSGKLNRNQSWSLKITGKGTVEYICAYHPGMKGKIVVK</sequence>
<dbReference type="Pfam" id="PF00127">
    <property type="entry name" value="Copper-bind"/>
    <property type="match status" value="1"/>
</dbReference>
<evidence type="ECO:0000313" key="5">
    <source>
        <dbReference type="Proteomes" id="UP001215827"/>
    </source>
</evidence>
<name>A0ABY8FRV0_9SPHN</name>
<dbReference type="EMBL" id="CP121106">
    <property type="protein sequence ID" value="WFL77730.1"/>
    <property type="molecule type" value="Genomic_DNA"/>
</dbReference>
<dbReference type="InterPro" id="IPR052721">
    <property type="entry name" value="ET_Amicyanin"/>
</dbReference>
<dbReference type="InterPro" id="IPR008972">
    <property type="entry name" value="Cupredoxin"/>
</dbReference>
<dbReference type="PANTHER" id="PTHR36507:SF1">
    <property type="entry name" value="BLL1555 PROTEIN"/>
    <property type="match status" value="1"/>
</dbReference>
<dbReference type="Gene3D" id="2.60.40.420">
    <property type="entry name" value="Cupredoxins - blue copper proteins"/>
    <property type="match status" value="1"/>
</dbReference>
<proteinExistence type="predicted"/>
<dbReference type="SUPFAM" id="SSF49503">
    <property type="entry name" value="Cupredoxins"/>
    <property type="match status" value="1"/>
</dbReference>
<dbReference type="PANTHER" id="PTHR36507">
    <property type="entry name" value="BLL1555 PROTEIN"/>
    <property type="match status" value="1"/>
</dbReference>
<gene>
    <name evidence="4" type="ORF">P7228_01285</name>
</gene>
<dbReference type="Proteomes" id="UP001215827">
    <property type="component" value="Chromosome"/>
</dbReference>
<evidence type="ECO:0000313" key="4">
    <source>
        <dbReference type="EMBL" id="WFL77730.1"/>
    </source>
</evidence>
<reference evidence="4 5" key="1">
    <citation type="submission" date="2023-03" db="EMBL/GenBank/DDBJ databases">
        <title>Altererythrobacter sp. CAU 1644 isolated from sand.</title>
        <authorList>
            <person name="Kim W."/>
        </authorList>
    </citation>
    <scope>NUCLEOTIDE SEQUENCE [LARGE SCALE GENOMIC DNA]</scope>
    <source>
        <strain evidence="4 5">CAU 1644</strain>
    </source>
</reference>
<evidence type="ECO:0000256" key="2">
    <source>
        <dbReference type="ARBA" id="ARBA00023008"/>
    </source>
</evidence>
<dbReference type="CDD" id="cd13921">
    <property type="entry name" value="Amicyanin"/>
    <property type="match status" value="1"/>
</dbReference>
<dbReference type="InterPro" id="IPR035668">
    <property type="entry name" value="Amicyanin"/>
</dbReference>
<protein>
    <submittedName>
        <fullName evidence="4">Cupredoxin family copper-binding protein</fullName>
    </submittedName>
</protein>
<dbReference type="InterPro" id="IPR000923">
    <property type="entry name" value="BlueCu_1"/>
</dbReference>
<keyword evidence="1" id="KW-0479">Metal-binding</keyword>